<dbReference type="Proteomes" id="UP000295252">
    <property type="component" value="Chromosome III"/>
</dbReference>
<dbReference type="InterPro" id="IPR002487">
    <property type="entry name" value="TF_Kbox"/>
</dbReference>
<dbReference type="EMBL" id="HG739158">
    <property type="protein sequence ID" value="CDP13359.1"/>
    <property type="molecule type" value="Genomic_DNA"/>
</dbReference>
<evidence type="ECO:0000256" key="3">
    <source>
        <dbReference type="ARBA" id="ARBA00023125"/>
    </source>
</evidence>
<dbReference type="PANTHER" id="PTHR48019">
    <property type="entry name" value="SERUM RESPONSE FACTOR HOMOLOG"/>
    <property type="match status" value="1"/>
</dbReference>
<comment type="subcellular location">
    <subcellularLocation>
        <location evidence="1">Nucleus</location>
    </subcellularLocation>
</comment>
<dbReference type="PROSITE" id="PS50066">
    <property type="entry name" value="MADS_BOX_2"/>
    <property type="match status" value="1"/>
</dbReference>
<dbReference type="PROSITE" id="PS00350">
    <property type="entry name" value="MADS_BOX_1"/>
    <property type="match status" value="1"/>
</dbReference>
<evidence type="ECO:0000259" key="7">
    <source>
        <dbReference type="PROSITE" id="PS50066"/>
    </source>
</evidence>
<keyword evidence="10" id="KW-1185">Reference proteome</keyword>
<dbReference type="Pfam" id="PF01486">
    <property type="entry name" value="K-box"/>
    <property type="match status" value="1"/>
</dbReference>
<gene>
    <name evidence="9" type="ORF">GSCOC_T00038267001</name>
</gene>
<keyword evidence="3" id="KW-0238">DNA-binding</keyword>
<evidence type="ECO:0000256" key="4">
    <source>
        <dbReference type="ARBA" id="ARBA00023163"/>
    </source>
</evidence>
<accession>A0A068UYN5</accession>
<reference evidence="10" key="1">
    <citation type="journal article" date="2014" name="Science">
        <title>The coffee genome provides insight into the convergent evolution of caffeine biosynthesis.</title>
        <authorList>
            <person name="Denoeud F."/>
            <person name="Carretero-Paulet L."/>
            <person name="Dereeper A."/>
            <person name="Droc G."/>
            <person name="Guyot R."/>
            <person name="Pietrella M."/>
            <person name="Zheng C."/>
            <person name="Alberti A."/>
            <person name="Anthony F."/>
            <person name="Aprea G."/>
            <person name="Aury J.M."/>
            <person name="Bento P."/>
            <person name="Bernard M."/>
            <person name="Bocs S."/>
            <person name="Campa C."/>
            <person name="Cenci A."/>
            <person name="Combes M.C."/>
            <person name="Crouzillat D."/>
            <person name="Da Silva C."/>
            <person name="Daddiego L."/>
            <person name="De Bellis F."/>
            <person name="Dussert S."/>
            <person name="Garsmeur O."/>
            <person name="Gayraud T."/>
            <person name="Guignon V."/>
            <person name="Jahn K."/>
            <person name="Jamilloux V."/>
            <person name="Joet T."/>
            <person name="Labadie K."/>
            <person name="Lan T."/>
            <person name="Leclercq J."/>
            <person name="Lepelley M."/>
            <person name="Leroy T."/>
            <person name="Li L.T."/>
            <person name="Librado P."/>
            <person name="Lopez L."/>
            <person name="Munoz A."/>
            <person name="Noel B."/>
            <person name="Pallavicini A."/>
            <person name="Perrotta G."/>
            <person name="Poncet V."/>
            <person name="Pot D."/>
            <person name="Priyono X."/>
            <person name="Rigoreau M."/>
            <person name="Rouard M."/>
            <person name="Rozas J."/>
            <person name="Tranchant-Dubreuil C."/>
            <person name="VanBuren R."/>
            <person name="Zhang Q."/>
            <person name="Andrade A.C."/>
            <person name="Argout X."/>
            <person name="Bertrand B."/>
            <person name="de Kochko A."/>
            <person name="Graziosi G."/>
            <person name="Henry R.J."/>
            <person name="Jayarama X."/>
            <person name="Ming R."/>
            <person name="Nagai C."/>
            <person name="Rounsley S."/>
            <person name="Sankoff D."/>
            <person name="Giuliano G."/>
            <person name="Albert V.A."/>
            <person name="Wincker P."/>
            <person name="Lashermes P."/>
        </authorList>
    </citation>
    <scope>NUCLEOTIDE SEQUENCE [LARGE SCALE GENOMIC DNA]</scope>
    <source>
        <strain evidence="10">cv. DH200-94</strain>
    </source>
</reference>
<evidence type="ECO:0000313" key="9">
    <source>
        <dbReference type="EMBL" id="CDP13359.1"/>
    </source>
</evidence>
<feature type="domain" description="MADS-box" evidence="7">
    <location>
        <begin position="1"/>
        <end position="61"/>
    </location>
</feature>
<evidence type="ECO:0000313" key="10">
    <source>
        <dbReference type="Proteomes" id="UP000295252"/>
    </source>
</evidence>
<dbReference type="FunFam" id="3.40.1810.10:FF:000003">
    <property type="entry name" value="MADS-box transcription factor MADS-MC"/>
    <property type="match status" value="1"/>
</dbReference>
<dbReference type="PRINTS" id="PR00404">
    <property type="entry name" value="MADSDOMAIN"/>
</dbReference>
<protein>
    <submittedName>
        <fullName evidence="9">Uncharacterized protein</fullName>
    </submittedName>
</protein>
<proteinExistence type="predicted"/>
<dbReference type="GO" id="GO:0003700">
    <property type="term" value="F:DNA-binding transcription factor activity"/>
    <property type="evidence" value="ECO:0007669"/>
    <property type="project" value="InterPro"/>
</dbReference>
<dbReference type="FunCoup" id="A0A068UYN5">
    <property type="interactions" value="153"/>
</dbReference>
<dbReference type="Pfam" id="PF00319">
    <property type="entry name" value="SRF-TF"/>
    <property type="match status" value="1"/>
</dbReference>
<dbReference type="OrthoDB" id="1898716at2759"/>
<dbReference type="InterPro" id="IPR036879">
    <property type="entry name" value="TF_MADSbox_sf"/>
</dbReference>
<dbReference type="OMA" id="TRNYLSH"/>
<dbReference type="InParanoid" id="A0A068UYN5"/>
<keyword evidence="4" id="KW-0804">Transcription</keyword>
<dbReference type="GO" id="GO:0045944">
    <property type="term" value="P:positive regulation of transcription by RNA polymerase II"/>
    <property type="evidence" value="ECO:0007669"/>
    <property type="project" value="InterPro"/>
</dbReference>
<evidence type="ECO:0000259" key="8">
    <source>
        <dbReference type="PROSITE" id="PS51297"/>
    </source>
</evidence>
<evidence type="ECO:0000256" key="6">
    <source>
        <dbReference type="ARBA" id="ARBA00037260"/>
    </source>
</evidence>
<evidence type="ECO:0000256" key="1">
    <source>
        <dbReference type="ARBA" id="ARBA00004123"/>
    </source>
</evidence>
<dbReference type="SUPFAM" id="SSF55455">
    <property type="entry name" value="SRF-like"/>
    <property type="match status" value="1"/>
</dbReference>
<dbReference type="Gene3D" id="3.40.1810.10">
    <property type="entry name" value="Transcription factor, MADS-box"/>
    <property type="match status" value="1"/>
</dbReference>
<dbReference type="InterPro" id="IPR002100">
    <property type="entry name" value="TF_MADSbox"/>
</dbReference>
<name>A0A068UYN5_COFCA</name>
<dbReference type="GO" id="GO:0046983">
    <property type="term" value="F:protein dimerization activity"/>
    <property type="evidence" value="ECO:0007669"/>
    <property type="project" value="InterPro"/>
</dbReference>
<comment type="function">
    <text evidence="6">Probable transcription factor.</text>
</comment>
<dbReference type="InterPro" id="IPR050142">
    <property type="entry name" value="MADS-box/MEF2_TF"/>
</dbReference>
<dbReference type="PhylomeDB" id="A0A068UYN5"/>
<dbReference type="InterPro" id="IPR033896">
    <property type="entry name" value="MEF2-like_N"/>
</dbReference>
<dbReference type="GO" id="GO:0005634">
    <property type="term" value="C:nucleus"/>
    <property type="evidence" value="ECO:0007669"/>
    <property type="project" value="UniProtKB-SubCell"/>
</dbReference>
<feature type="domain" description="K-box" evidence="8">
    <location>
        <begin position="92"/>
        <end position="183"/>
    </location>
</feature>
<keyword evidence="5" id="KW-0539">Nucleus</keyword>
<organism evidence="9 10">
    <name type="scientific">Coffea canephora</name>
    <name type="common">Robusta coffee</name>
    <dbReference type="NCBI Taxonomy" id="49390"/>
    <lineage>
        <taxon>Eukaryota</taxon>
        <taxon>Viridiplantae</taxon>
        <taxon>Streptophyta</taxon>
        <taxon>Embryophyta</taxon>
        <taxon>Tracheophyta</taxon>
        <taxon>Spermatophyta</taxon>
        <taxon>Magnoliopsida</taxon>
        <taxon>eudicotyledons</taxon>
        <taxon>Gunneridae</taxon>
        <taxon>Pentapetalae</taxon>
        <taxon>asterids</taxon>
        <taxon>lamiids</taxon>
        <taxon>Gentianales</taxon>
        <taxon>Rubiaceae</taxon>
        <taxon>Ixoroideae</taxon>
        <taxon>Gardenieae complex</taxon>
        <taxon>Bertiereae - Coffeeae clade</taxon>
        <taxon>Coffeeae</taxon>
        <taxon>Coffea</taxon>
    </lineage>
</organism>
<evidence type="ECO:0000256" key="5">
    <source>
        <dbReference type="ARBA" id="ARBA00023242"/>
    </source>
</evidence>
<dbReference type="PROSITE" id="PS51297">
    <property type="entry name" value="K_BOX"/>
    <property type="match status" value="1"/>
</dbReference>
<keyword evidence="2" id="KW-0805">Transcription regulation</keyword>
<dbReference type="AlphaFoldDB" id="A0A068UYN5"/>
<dbReference type="CDD" id="cd00265">
    <property type="entry name" value="MADS_MEF2_like"/>
    <property type="match status" value="1"/>
</dbReference>
<dbReference type="GO" id="GO:0000977">
    <property type="term" value="F:RNA polymerase II transcription regulatory region sequence-specific DNA binding"/>
    <property type="evidence" value="ECO:0007669"/>
    <property type="project" value="InterPro"/>
</dbReference>
<dbReference type="Gramene" id="CDP13359">
    <property type="protein sequence ID" value="CDP13359"/>
    <property type="gene ID" value="GSCOC_T00038267001"/>
</dbReference>
<evidence type="ECO:0000256" key="2">
    <source>
        <dbReference type="ARBA" id="ARBA00023015"/>
    </source>
</evidence>
<dbReference type="SMART" id="SM00432">
    <property type="entry name" value="MADS"/>
    <property type="match status" value="1"/>
</dbReference>
<sequence length="213" mass="24415">MGRRKVEIKKIEDKNSRQVTFSKRRSGLMKKAKELSVLCDVDVAVLIFSGRGKLYDFCSTNSLAKILQRYHNYAEAEDGPARISGVEKRNPEGRNVVTIRKLLEKNLMLSLFFNRDLEEPDVDHLNLSELVQLEEQLEDALIQTRSRKTRLLMESITSLSEVEKMLREENKLLQNKVAAGTPNEKRNDLILEFGDLTHVGMISGQRQAMLELL</sequence>